<feature type="region of interest" description="Disordered" evidence="1">
    <location>
        <begin position="1"/>
        <end position="38"/>
    </location>
</feature>
<keyword evidence="3" id="KW-1185">Reference proteome</keyword>
<evidence type="ECO:0000313" key="2">
    <source>
        <dbReference type="EMBL" id="GIX69863.1"/>
    </source>
</evidence>
<evidence type="ECO:0000256" key="1">
    <source>
        <dbReference type="SAM" id="MobiDB-lite"/>
    </source>
</evidence>
<sequence length="108" mass="12190">MQTPPPHRSGDTNDSPRAAAKTPQSTAGAENHSHLLPTHLFVDRRRFSEKELKEKSPFSAAMGFITRPTCFQSFRFRKEQNGDGSGRISLKRFPYLPPPSTDFSQDKQ</sequence>
<dbReference type="Proteomes" id="UP001054945">
    <property type="component" value="Unassembled WGS sequence"/>
</dbReference>
<organism evidence="2 3">
    <name type="scientific">Caerostris extrusa</name>
    <name type="common">Bark spider</name>
    <name type="synonym">Caerostris bankana</name>
    <dbReference type="NCBI Taxonomy" id="172846"/>
    <lineage>
        <taxon>Eukaryota</taxon>
        <taxon>Metazoa</taxon>
        <taxon>Ecdysozoa</taxon>
        <taxon>Arthropoda</taxon>
        <taxon>Chelicerata</taxon>
        <taxon>Arachnida</taxon>
        <taxon>Araneae</taxon>
        <taxon>Araneomorphae</taxon>
        <taxon>Entelegynae</taxon>
        <taxon>Araneoidea</taxon>
        <taxon>Araneidae</taxon>
        <taxon>Caerostris</taxon>
    </lineage>
</organism>
<name>A0AAV4MBZ2_CAEEX</name>
<dbReference type="EMBL" id="BPLR01002091">
    <property type="protein sequence ID" value="GIX69863.1"/>
    <property type="molecule type" value="Genomic_DNA"/>
</dbReference>
<comment type="caution">
    <text evidence="2">The sequence shown here is derived from an EMBL/GenBank/DDBJ whole genome shotgun (WGS) entry which is preliminary data.</text>
</comment>
<dbReference type="AlphaFoldDB" id="A0AAV4MBZ2"/>
<evidence type="ECO:0000313" key="3">
    <source>
        <dbReference type="Proteomes" id="UP001054945"/>
    </source>
</evidence>
<gene>
    <name evidence="2" type="ORF">CEXT_15621</name>
</gene>
<accession>A0AAV4MBZ2</accession>
<reference evidence="2 3" key="1">
    <citation type="submission" date="2021-06" db="EMBL/GenBank/DDBJ databases">
        <title>Caerostris extrusa draft genome.</title>
        <authorList>
            <person name="Kono N."/>
            <person name="Arakawa K."/>
        </authorList>
    </citation>
    <scope>NUCLEOTIDE SEQUENCE [LARGE SCALE GENOMIC DNA]</scope>
</reference>
<feature type="region of interest" description="Disordered" evidence="1">
    <location>
        <begin position="79"/>
        <end position="108"/>
    </location>
</feature>
<proteinExistence type="predicted"/>
<protein>
    <submittedName>
        <fullName evidence="2">Uncharacterized protein</fullName>
    </submittedName>
</protein>